<dbReference type="EC" id="3.6.1.66" evidence="7"/>
<feature type="binding site" evidence="7">
    <location>
        <position position="71"/>
    </location>
    <ligand>
        <name>Mg(2+)</name>
        <dbReference type="ChEBI" id="CHEBI:18420"/>
    </ligand>
</feature>
<protein>
    <recommendedName>
        <fullName evidence="7">dITP/XTP pyrophosphatase</fullName>
        <ecNumber evidence="7">3.6.1.66</ecNumber>
    </recommendedName>
    <alternativeName>
        <fullName evidence="7">Non-canonical purine NTP pyrophosphatase</fullName>
    </alternativeName>
    <alternativeName>
        <fullName evidence="7">Non-standard purine NTP pyrophosphatase</fullName>
    </alternativeName>
    <alternativeName>
        <fullName evidence="7">Nucleoside-triphosphate diphosphatase</fullName>
    </alternativeName>
    <alternativeName>
        <fullName evidence="7">Nucleoside-triphosphate pyrophosphatase</fullName>
        <shortName evidence="7">NTPase</shortName>
    </alternativeName>
</protein>
<dbReference type="EMBL" id="BAAADM010000054">
    <property type="protein sequence ID" value="GAA0442251.1"/>
    <property type="molecule type" value="Genomic_DNA"/>
</dbReference>
<name>A0ABP3J502_9BACI</name>
<feature type="binding site" evidence="7">
    <location>
        <position position="72"/>
    </location>
    <ligand>
        <name>substrate</name>
    </ligand>
</feature>
<comment type="catalytic activity">
    <reaction evidence="7">
        <text>dITP + H2O = dIMP + diphosphate + H(+)</text>
        <dbReference type="Rhea" id="RHEA:28342"/>
        <dbReference type="ChEBI" id="CHEBI:15377"/>
        <dbReference type="ChEBI" id="CHEBI:15378"/>
        <dbReference type="ChEBI" id="CHEBI:33019"/>
        <dbReference type="ChEBI" id="CHEBI:61194"/>
        <dbReference type="ChEBI" id="CHEBI:61382"/>
        <dbReference type="EC" id="3.6.1.66"/>
    </reaction>
</comment>
<dbReference type="NCBIfam" id="TIGR00042">
    <property type="entry name" value="RdgB/HAM1 family non-canonical purine NTP pyrophosphatase"/>
    <property type="match status" value="1"/>
</dbReference>
<sequence length="211" mass="23111">MKEMIIATKNAGKANEFKTFLADYQIGAISLLDLDRDVDDIDETGITFEENAAIKVEHIANMMQRPVLADDSGIEIDALHGRPGVFSARYAGEPKDDQANVEKVLQELEGLEASERTARFVCVLAVAIPGEETIFKRGTCEGVIAFLQAGANGFGYDPIFVPSGYDRTMAQLSSDEKNGISHRKDAIIQLGEWLKNWKQMGGAYAGSTDYK</sequence>
<feature type="binding site" evidence="7">
    <location>
        <position position="177"/>
    </location>
    <ligand>
        <name>substrate</name>
    </ligand>
</feature>
<comment type="catalytic activity">
    <reaction evidence="7">
        <text>ITP + H2O = IMP + diphosphate + H(+)</text>
        <dbReference type="Rhea" id="RHEA:29399"/>
        <dbReference type="ChEBI" id="CHEBI:15377"/>
        <dbReference type="ChEBI" id="CHEBI:15378"/>
        <dbReference type="ChEBI" id="CHEBI:33019"/>
        <dbReference type="ChEBI" id="CHEBI:58053"/>
        <dbReference type="ChEBI" id="CHEBI:61402"/>
        <dbReference type="EC" id="3.6.1.66"/>
    </reaction>
</comment>
<evidence type="ECO:0000256" key="8">
    <source>
        <dbReference type="RuleBase" id="RU003781"/>
    </source>
</evidence>
<dbReference type="NCBIfam" id="NF011397">
    <property type="entry name" value="PRK14822.1"/>
    <property type="match status" value="1"/>
</dbReference>
<dbReference type="CDD" id="cd00515">
    <property type="entry name" value="HAM1"/>
    <property type="match status" value="1"/>
</dbReference>
<comment type="similarity">
    <text evidence="1 7 8">Belongs to the HAM1 NTPase family.</text>
</comment>
<dbReference type="PANTHER" id="PTHR11067:SF9">
    <property type="entry name" value="INOSINE TRIPHOSPHATE PYROPHOSPHATASE"/>
    <property type="match status" value="1"/>
</dbReference>
<keyword evidence="6 7" id="KW-0546">Nucleotide metabolism</keyword>
<keyword evidence="4 7" id="KW-0378">Hydrolase</keyword>
<evidence type="ECO:0000256" key="2">
    <source>
        <dbReference type="ARBA" id="ARBA00022723"/>
    </source>
</evidence>
<evidence type="ECO:0000256" key="3">
    <source>
        <dbReference type="ARBA" id="ARBA00022741"/>
    </source>
</evidence>
<feature type="binding site" evidence="7">
    <location>
        <begin position="154"/>
        <end position="157"/>
    </location>
    <ligand>
        <name>substrate</name>
    </ligand>
</feature>
<evidence type="ECO:0000313" key="9">
    <source>
        <dbReference type="EMBL" id="GAA0442251.1"/>
    </source>
</evidence>
<dbReference type="InterPro" id="IPR020922">
    <property type="entry name" value="dITP/XTP_pyrophosphatase"/>
</dbReference>
<accession>A0ABP3J502</accession>
<keyword evidence="5 7" id="KW-0460">Magnesium</keyword>
<feature type="binding site" evidence="7">
    <location>
        <begin position="8"/>
        <end position="13"/>
    </location>
    <ligand>
        <name>substrate</name>
    </ligand>
</feature>
<comment type="subunit">
    <text evidence="7">Homodimer.</text>
</comment>
<keyword evidence="2 7" id="KW-0479">Metal-binding</keyword>
<feature type="active site" description="Proton acceptor" evidence="7">
    <location>
        <position position="71"/>
    </location>
</feature>
<dbReference type="InterPro" id="IPR002637">
    <property type="entry name" value="RdgB/HAM1"/>
</dbReference>
<gene>
    <name evidence="9" type="ORF">GCM10008983_19120</name>
</gene>
<evidence type="ECO:0000313" key="10">
    <source>
        <dbReference type="Proteomes" id="UP001501459"/>
    </source>
</evidence>
<comment type="cofactor">
    <cofactor evidence="7">
        <name>Mg(2+)</name>
        <dbReference type="ChEBI" id="CHEBI:18420"/>
    </cofactor>
    <text evidence="7">Binds 1 Mg(2+) ion per subunit.</text>
</comment>
<evidence type="ECO:0000256" key="6">
    <source>
        <dbReference type="ARBA" id="ARBA00023080"/>
    </source>
</evidence>
<evidence type="ECO:0000256" key="1">
    <source>
        <dbReference type="ARBA" id="ARBA00008023"/>
    </source>
</evidence>
<dbReference type="SUPFAM" id="SSF52972">
    <property type="entry name" value="ITPase-like"/>
    <property type="match status" value="1"/>
</dbReference>
<feature type="binding site" evidence="7">
    <location>
        <begin position="182"/>
        <end position="183"/>
    </location>
    <ligand>
        <name>substrate</name>
    </ligand>
</feature>
<dbReference type="Pfam" id="PF01725">
    <property type="entry name" value="Ham1p_like"/>
    <property type="match status" value="1"/>
</dbReference>
<dbReference type="Gene3D" id="3.90.950.10">
    <property type="match status" value="1"/>
</dbReference>
<dbReference type="PANTHER" id="PTHR11067">
    <property type="entry name" value="INOSINE TRIPHOSPHATE PYROPHOSPHATASE/HAM1 PROTEIN"/>
    <property type="match status" value="1"/>
</dbReference>
<feature type="binding site" evidence="7">
    <location>
        <position position="42"/>
    </location>
    <ligand>
        <name>Mg(2+)</name>
        <dbReference type="ChEBI" id="CHEBI:18420"/>
    </ligand>
</feature>
<dbReference type="HAMAP" id="MF_01405">
    <property type="entry name" value="Non_canon_purine_NTPase"/>
    <property type="match status" value="1"/>
</dbReference>
<reference evidence="10" key="1">
    <citation type="journal article" date="2019" name="Int. J. Syst. Evol. Microbiol.">
        <title>The Global Catalogue of Microorganisms (GCM) 10K type strain sequencing project: providing services to taxonomists for standard genome sequencing and annotation.</title>
        <authorList>
            <consortium name="The Broad Institute Genomics Platform"/>
            <consortium name="The Broad Institute Genome Sequencing Center for Infectious Disease"/>
            <person name="Wu L."/>
            <person name="Ma J."/>
        </authorList>
    </citation>
    <scope>NUCLEOTIDE SEQUENCE [LARGE SCALE GENOMIC DNA]</scope>
    <source>
        <strain evidence="10">JCM 12149</strain>
    </source>
</reference>
<dbReference type="InterPro" id="IPR029001">
    <property type="entry name" value="ITPase-like_fam"/>
</dbReference>
<keyword evidence="3 7" id="KW-0547">Nucleotide-binding</keyword>
<dbReference type="RefSeq" id="WP_343752625.1">
    <property type="nucleotide sequence ID" value="NZ_BAAADM010000054.1"/>
</dbReference>
<evidence type="ECO:0000256" key="7">
    <source>
        <dbReference type="HAMAP-Rule" id="MF_01405"/>
    </source>
</evidence>
<organism evidence="9 10">
    <name type="scientific">Lentibacillus halophilus</name>
    <dbReference type="NCBI Taxonomy" id="295065"/>
    <lineage>
        <taxon>Bacteria</taxon>
        <taxon>Bacillati</taxon>
        <taxon>Bacillota</taxon>
        <taxon>Bacilli</taxon>
        <taxon>Bacillales</taxon>
        <taxon>Bacillaceae</taxon>
        <taxon>Lentibacillus</taxon>
    </lineage>
</organism>
<dbReference type="Proteomes" id="UP001501459">
    <property type="component" value="Unassembled WGS sequence"/>
</dbReference>
<evidence type="ECO:0000256" key="4">
    <source>
        <dbReference type="ARBA" id="ARBA00022801"/>
    </source>
</evidence>
<proteinExistence type="inferred from homology"/>
<evidence type="ECO:0000256" key="5">
    <source>
        <dbReference type="ARBA" id="ARBA00022842"/>
    </source>
</evidence>
<comment type="caution">
    <text evidence="9">The sequence shown here is derived from an EMBL/GenBank/DDBJ whole genome shotgun (WGS) entry which is preliminary data.</text>
</comment>
<comment type="function">
    <text evidence="7">Pyrophosphatase that catalyzes the hydrolysis of nucleoside triphosphates to their monophosphate derivatives, with a high preference for the non-canonical purine nucleotides XTP (xanthosine triphosphate), dITP (deoxyinosine triphosphate) and ITP. Seems to function as a house-cleaning enzyme that removes non-canonical purine nucleotides from the nucleotide pool, thus preventing their incorporation into DNA/RNA and avoiding chromosomal lesions.</text>
</comment>
<keyword evidence="10" id="KW-1185">Reference proteome</keyword>
<comment type="catalytic activity">
    <reaction evidence="7">
        <text>XTP + H2O = XMP + diphosphate + H(+)</text>
        <dbReference type="Rhea" id="RHEA:28610"/>
        <dbReference type="ChEBI" id="CHEBI:15377"/>
        <dbReference type="ChEBI" id="CHEBI:15378"/>
        <dbReference type="ChEBI" id="CHEBI:33019"/>
        <dbReference type="ChEBI" id="CHEBI:57464"/>
        <dbReference type="ChEBI" id="CHEBI:61314"/>
        <dbReference type="EC" id="3.6.1.66"/>
    </reaction>
</comment>